<evidence type="ECO:0000259" key="1">
    <source>
        <dbReference type="Pfam" id="PF07739"/>
    </source>
</evidence>
<dbReference type="InterPro" id="IPR036244">
    <property type="entry name" value="TipA-like_antibiotic-bd"/>
</dbReference>
<dbReference type="Gene3D" id="1.10.490.50">
    <property type="entry name" value="Antibiotic binding domain of TipA-like multidrug resistance regulators"/>
    <property type="match status" value="1"/>
</dbReference>
<gene>
    <name evidence="3" type="ORF">AVDCRST_MAG85-577</name>
</gene>
<dbReference type="InterPro" id="IPR038725">
    <property type="entry name" value="YdaG_split_barrel_FMN-bd"/>
</dbReference>
<organism evidence="3">
    <name type="scientific">uncultured Solirubrobacteraceae bacterium</name>
    <dbReference type="NCBI Taxonomy" id="1162706"/>
    <lineage>
        <taxon>Bacteria</taxon>
        <taxon>Bacillati</taxon>
        <taxon>Actinomycetota</taxon>
        <taxon>Thermoleophilia</taxon>
        <taxon>Solirubrobacterales</taxon>
        <taxon>Solirubrobacteraceae</taxon>
        <taxon>environmental samples</taxon>
    </lineage>
</organism>
<evidence type="ECO:0000313" key="3">
    <source>
        <dbReference type="EMBL" id="CAA9479503.1"/>
    </source>
</evidence>
<dbReference type="InterPro" id="IPR012349">
    <property type="entry name" value="Split_barrel_FMN-bd"/>
</dbReference>
<evidence type="ECO:0008006" key="4">
    <source>
        <dbReference type="Google" id="ProtNLM"/>
    </source>
</evidence>
<feature type="domain" description="TipAS antibiotic-recognition" evidence="1">
    <location>
        <begin position="210"/>
        <end position="310"/>
    </location>
</feature>
<accession>A0A6J4RZA0</accession>
<dbReference type="Gene3D" id="2.30.110.10">
    <property type="entry name" value="Electron Transport, Fmn-binding Protein, Chain A"/>
    <property type="match status" value="1"/>
</dbReference>
<dbReference type="SUPFAM" id="SSF89082">
    <property type="entry name" value="Antibiotic binding domain of TipA-like multidrug resistance regulators"/>
    <property type="match status" value="1"/>
</dbReference>
<dbReference type="AlphaFoldDB" id="A0A6J4RZA0"/>
<name>A0A6J4RZA0_9ACTN</name>
<dbReference type="InterPro" id="IPR012925">
    <property type="entry name" value="TipAS_dom"/>
</dbReference>
<dbReference type="EMBL" id="CADCVT010000059">
    <property type="protein sequence ID" value="CAA9479503.1"/>
    <property type="molecule type" value="Genomic_DNA"/>
</dbReference>
<protein>
    <recommendedName>
        <fullName evidence="4">Pyridoxamine 5'-phosphate oxidase</fullName>
    </recommendedName>
</protein>
<proteinExistence type="predicted"/>
<dbReference type="SUPFAM" id="SSF50475">
    <property type="entry name" value="FMN-binding split barrel"/>
    <property type="match status" value="1"/>
</dbReference>
<dbReference type="Pfam" id="PF07739">
    <property type="entry name" value="TipAS"/>
    <property type="match status" value="1"/>
</dbReference>
<sequence length="330" mass="36944">MTRSADRLRTLVARSYRRVSLSRTRLADDHVLRAVRKTMLRKSYCVMVTEGPSGSSARVVQPHAPDTDLTVHLGTSAVSRKAGEVARTGSAVLVYQDDARAACVVLHCDAEIVDLDPAGRARWFMTAWLAFWPRGSTDEDFVVIRCTPHAIEVWDAFRGVTPAPFGLESLRMVRTPSGWTTNPQGAQMDETTEQSDERYADRCRRSLSAEQARSLAETEAWAHVDKDRVHADWDVLYREIAASLDGARPEDDATQALIERHFEIASRFYAPSREAYVGMGILYAEDAAMREFHNAYHPRMVEFLGPAMRVFADTRLPVPRQAATSTTRAS</sequence>
<dbReference type="Pfam" id="PF16242">
    <property type="entry name" value="Pyrid_ox_like"/>
    <property type="match status" value="1"/>
</dbReference>
<reference evidence="3" key="1">
    <citation type="submission" date="2020-02" db="EMBL/GenBank/DDBJ databases">
        <authorList>
            <person name="Meier V. D."/>
        </authorList>
    </citation>
    <scope>NUCLEOTIDE SEQUENCE</scope>
    <source>
        <strain evidence="3">AVDCRST_MAG85</strain>
    </source>
</reference>
<evidence type="ECO:0000259" key="2">
    <source>
        <dbReference type="Pfam" id="PF16242"/>
    </source>
</evidence>
<feature type="domain" description="General stress protein FMN-binding split barrel" evidence="2">
    <location>
        <begin position="40"/>
        <end position="158"/>
    </location>
</feature>